<evidence type="ECO:0000313" key="6">
    <source>
        <dbReference type="Proteomes" id="UP000006798"/>
    </source>
</evidence>
<keyword evidence="1 2" id="KW-0238">DNA-binding</keyword>
<evidence type="ECO:0000313" key="5">
    <source>
        <dbReference type="EMBL" id="AEI82289.1"/>
    </source>
</evidence>
<sequence length="237" mass="26513">MAATLKRQEDDKKRLTHASSAERRKAEAAEAPALRPPRQLRSEANLAKMILAGRSLIEQHRNFDLVLINDVIRTADTSTGAFYGRFKDKDAFISSVLDAAFAEMKAEADRAFRDDEAWAQGTAAELAARIVQYYVDMCRRNQGMFKAVLRHFAALDPDANPMRWLSRHIQSMVAPMLAQKMQAQAGDGAESEVRIVLQMVVGTLTLTLLTDPGPMRFEGDQLETKLTAMMQRFLLLA</sequence>
<accession>F8GU85</accession>
<dbReference type="RefSeq" id="WP_013959322.1">
    <property type="nucleotide sequence ID" value="NC_015727.1"/>
</dbReference>
<evidence type="ECO:0000256" key="3">
    <source>
        <dbReference type="SAM" id="MobiDB-lite"/>
    </source>
</evidence>
<dbReference type="EMBL" id="CP002879">
    <property type="protein sequence ID" value="AEI82289.1"/>
    <property type="molecule type" value="Genomic_DNA"/>
</dbReference>
<evidence type="ECO:0000256" key="1">
    <source>
        <dbReference type="ARBA" id="ARBA00023125"/>
    </source>
</evidence>
<dbReference type="AlphaFoldDB" id="F8GU85"/>
<evidence type="ECO:0000259" key="4">
    <source>
        <dbReference type="PROSITE" id="PS50977"/>
    </source>
</evidence>
<dbReference type="GeneID" id="34312645"/>
<organism evidence="5 6">
    <name type="scientific">Cupriavidus necator (strain ATCC 43291 / DSM 13513 / CCUG 52238 / LMG 8453 / N-1)</name>
    <name type="common">Ralstonia eutropha</name>
    <dbReference type="NCBI Taxonomy" id="1042878"/>
    <lineage>
        <taxon>Bacteria</taxon>
        <taxon>Pseudomonadati</taxon>
        <taxon>Pseudomonadota</taxon>
        <taxon>Betaproteobacteria</taxon>
        <taxon>Burkholderiales</taxon>
        <taxon>Burkholderiaceae</taxon>
        <taxon>Cupriavidus</taxon>
    </lineage>
</organism>
<geneLocation type="plasmid" evidence="5 6">
    <name>pBB1</name>
</geneLocation>
<proteinExistence type="predicted"/>
<protein>
    <submittedName>
        <fullName evidence="5">Transcriptional regulator TetR family</fullName>
    </submittedName>
</protein>
<evidence type="ECO:0000256" key="2">
    <source>
        <dbReference type="PROSITE-ProRule" id="PRU00335"/>
    </source>
</evidence>
<dbReference type="SUPFAM" id="SSF46689">
    <property type="entry name" value="Homeodomain-like"/>
    <property type="match status" value="1"/>
</dbReference>
<dbReference type="GO" id="GO:0003677">
    <property type="term" value="F:DNA binding"/>
    <property type="evidence" value="ECO:0007669"/>
    <property type="project" value="UniProtKB-UniRule"/>
</dbReference>
<dbReference type="InterPro" id="IPR009057">
    <property type="entry name" value="Homeodomain-like_sf"/>
</dbReference>
<keyword evidence="5" id="KW-0614">Plasmid</keyword>
<feature type="compositionally biased region" description="Low complexity" evidence="3">
    <location>
        <begin position="29"/>
        <end position="38"/>
    </location>
</feature>
<dbReference type="Proteomes" id="UP000006798">
    <property type="component" value="Plasmid pBB1"/>
</dbReference>
<dbReference type="HOGENOM" id="CLU_105787_0_0_4"/>
<dbReference type="PROSITE" id="PS50977">
    <property type="entry name" value="HTH_TETR_2"/>
    <property type="match status" value="1"/>
</dbReference>
<dbReference type="InterPro" id="IPR001647">
    <property type="entry name" value="HTH_TetR"/>
</dbReference>
<feature type="region of interest" description="Disordered" evidence="3">
    <location>
        <begin position="1"/>
        <end position="38"/>
    </location>
</feature>
<feature type="compositionally biased region" description="Basic and acidic residues" evidence="3">
    <location>
        <begin position="1"/>
        <end position="13"/>
    </location>
</feature>
<gene>
    <name evidence="5" type="ordered locus">CNE_BB1p08750</name>
</gene>
<name>F8GU85_CUPNN</name>
<reference evidence="5 6" key="1">
    <citation type="journal article" date="2011" name="J. Bacteriol.">
        <title>Complete genome sequence of the type strain Cupriavidus necator N-1.</title>
        <authorList>
            <person name="Poehlein A."/>
            <person name="Kusian B."/>
            <person name="Friedrich B."/>
            <person name="Daniel R."/>
            <person name="Bowien B."/>
        </authorList>
    </citation>
    <scope>NUCLEOTIDE SEQUENCE [LARGE SCALE GENOMIC DNA]</scope>
    <source>
        <strain evidence="6">ATCC 43291 / DSM 13513 / CCUG 52238 / LMG 8453 / N-1</strain>
        <plasmid evidence="5 6">pBB1</plasmid>
    </source>
</reference>
<feature type="domain" description="HTH tetR-type" evidence="4">
    <location>
        <begin position="43"/>
        <end position="104"/>
    </location>
</feature>
<dbReference type="KEGG" id="cnc:CNE_BB1p08750"/>
<feature type="DNA-binding region" description="H-T-H motif" evidence="2">
    <location>
        <begin position="67"/>
        <end position="86"/>
    </location>
</feature>
<dbReference type="Gene3D" id="1.10.357.10">
    <property type="entry name" value="Tetracycline Repressor, domain 2"/>
    <property type="match status" value="1"/>
</dbReference>